<feature type="compositionally biased region" description="Basic and acidic residues" evidence="4">
    <location>
        <begin position="1"/>
        <end position="11"/>
    </location>
</feature>
<proteinExistence type="predicted"/>
<gene>
    <name evidence="6" type="ORF">EOW65_09190</name>
</gene>
<dbReference type="SUPFAM" id="SSF64288">
    <property type="entry name" value="Chorismate lyase-like"/>
    <property type="match status" value="1"/>
</dbReference>
<dbReference type="RefSeq" id="WP_128148745.1">
    <property type="nucleotide sequence ID" value="NZ_SAVB01000010.1"/>
</dbReference>
<dbReference type="EMBL" id="SAVB01000010">
    <property type="protein sequence ID" value="RWR48666.1"/>
    <property type="molecule type" value="Genomic_DNA"/>
</dbReference>
<dbReference type="SUPFAM" id="SSF46785">
    <property type="entry name" value="Winged helix' DNA-binding domain"/>
    <property type="match status" value="1"/>
</dbReference>
<dbReference type="Pfam" id="PF00392">
    <property type="entry name" value="GntR"/>
    <property type="match status" value="1"/>
</dbReference>
<feature type="region of interest" description="Disordered" evidence="4">
    <location>
        <begin position="1"/>
        <end position="28"/>
    </location>
</feature>
<evidence type="ECO:0000313" key="7">
    <source>
        <dbReference type="Proteomes" id="UP000286594"/>
    </source>
</evidence>
<dbReference type="InterPro" id="IPR036390">
    <property type="entry name" value="WH_DNA-bd_sf"/>
</dbReference>
<evidence type="ECO:0000259" key="5">
    <source>
        <dbReference type="PROSITE" id="PS50949"/>
    </source>
</evidence>
<accession>A0A443LHM1</accession>
<dbReference type="GO" id="GO:0003677">
    <property type="term" value="F:DNA binding"/>
    <property type="evidence" value="ECO:0007669"/>
    <property type="project" value="UniProtKB-KW"/>
</dbReference>
<dbReference type="GO" id="GO:0045892">
    <property type="term" value="P:negative regulation of DNA-templated transcription"/>
    <property type="evidence" value="ECO:0007669"/>
    <property type="project" value="TreeGrafter"/>
</dbReference>
<organism evidence="6 7">
    <name type="scientific">Paenirhodobacter ferrireducens</name>
    <dbReference type="NCBI Taxonomy" id="1215032"/>
    <lineage>
        <taxon>Bacteria</taxon>
        <taxon>Pseudomonadati</taxon>
        <taxon>Pseudomonadota</taxon>
        <taxon>Alphaproteobacteria</taxon>
        <taxon>Rhodobacterales</taxon>
        <taxon>Rhodobacter group</taxon>
        <taxon>Paenirhodobacter</taxon>
    </lineage>
</organism>
<evidence type="ECO:0000256" key="1">
    <source>
        <dbReference type="ARBA" id="ARBA00023015"/>
    </source>
</evidence>
<dbReference type="InterPro" id="IPR011663">
    <property type="entry name" value="UTRA"/>
</dbReference>
<feature type="domain" description="HTH gntR-type" evidence="5">
    <location>
        <begin position="29"/>
        <end position="97"/>
    </location>
</feature>
<keyword evidence="2" id="KW-0238">DNA-binding</keyword>
<dbReference type="SMART" id="SM00866">
    <property type="entry name" value="UTRA"/>
    <property type="match status" value="1"/>
</dbReference>
<comment type="caution">
    <text evidence="6">The sequence shown here is derived from an EMBL/GenBank/DDBJ whole genome shotgun (WGS) entry which is preliminary data.</text>
</comment>
<dbReference type="Proteomes" id="UP000286594">
    <property type="component" value="Unassembled WGS sequence"/>
</dbReference>
<keyword evidence="7" id="KW-1185">Reference proteome</keyword>
<dbReference type="Pfam" id="PF07702">
    <property type="entry name" value="UTRA"/>
    <property type="match status" value="1"/>
</dbReference>
<dbReference type="PROSITE" id="PS50949">
    <property type="entry name" value="HTH_GNTR"/>
    <property type="match status" value="1"/>
</dbReference>
<dbReference type="InterPro" id="IPR036388">
    <property type="entry name" value="WH-like_DNA-bd_sf"/>
</dbReference>
<evidence type="ECO:0000313" key="6">
    <source>
        <dbReference type="EMBL" id="RWR48666.1"/>
    </source>
</evidence>
<dbReference type="Gene3D" id="1.10.10.10">
    <property type="entry name" value="Winged helix-like DNA-binding domain superfamily/Winged helix DNA-binding domain"/>
    <property type="match status" value="1"/>
</dbReference>
<dbReference type="OrthoDB" id="9800645at2"/>
<evidence type="ECO:0000256" key="2">
    <source>
        <dbReference type="ARBA" id="ARBA00023125"/>
    </source>
</evidence>
<sequence length="262" mass="29184">MTSKPPLRDDPPPDAPAREAGTALDRNGPPLWVQLRDGLLARIADGGMPPHSRLPSEAELCAEFGVSRTVVREALNQLVVDGRVYKVQGKGSFVADTREAQDFVGSNISFSRDFLGRDDAILRIVLSQRLRGPTDHEAEMLKLGPREKVVEFNRLLMVDGVPRLIVYTQLRATDVPGFTELHMHDKSLYATLSQRYGLTIREAERWIEAVSARDDIAAMLRVPEGTPILRIESVSTGANSVPVEHYIAYYRSDKAQLHFKIS</sequence>
<keyword evidence="1" id="KW-0805">Transcription regulation</keyword>
<dbReference type="InterPro" id="IPR050679">
    <property type="entry name" value="Bact_HTH_transcr_reg"/>
</dbReference>
<dbReference type="CDD" id="cd07377">
    <property type="entry name" value="WHTH_GntR"/>
    <property type="match status" value="1"/>
</dbReference>
<evidence type="ECO:0000256" key="4">
    <source>
        <dbReference type="SAM" id="MobiDB-lite"/>
    </source>
</evidence>
<dbReference type="GO" id="GO:0003700">
    <property type="term" value="F:DNA-binding transcription factor activity"/>
    <property type="evidence" value="ECO:0007669"/>
    <property type="project" value="InterPro"/>
</dbReference>
<protein>
    <submittedName>
        <fullName evidence="6">GntR family transcriptional regulator</fullName>
    </submittedName>
</protein>
<dbReference type="PRINTS" id="PR00035">
    <property type="entry name" value="HTHGNTR"/>
</dbReference>
<dbReference type="Gene3D" id="3.40.1410.10">
    <property type="entry name" value="Chorismate lyase-like"/>
    <property type="match status" value="1"/>
</dbReference>
<dbReference type="PANTHER" id="PTHR44846">
    <property type="entry name" value="MANNOSYL-D-GLYCERATE TRANSPORT/METABOLISM SYSTEM REPRESSOR MNGR-RELATED"/>
    <property type="match status" value="1"/>
</dbReference>
<dbReference type="InterPro" id="IPR028978">
    <property type="entry name" value="Chorismate_lyase_/UTRA_dom_sf"/>
</dbReference>
<dbReference type="SMART" id="SM00345">
    <property type="entry name" value="HTH_GNTR"/>
    <property type="match status" value="1"/>
</dbReference>
<keyword evidence="3" id="KW-0804">Transcription</keyword>
<name>A0A443LHM1_9RHOB</name>
<dbReference type="PANTHER" id="PTHR44846:SF1">
    <property type="entry name" value="MANNOSYL-D-GLYCERATE TRANSPORT_METABOLISM SYSTEM REPRESSOR MNGR-RELATED"/>
    <property type="match status" value="1"/>
</dbReference>
<reference evidence="6 7" key="1">
    <citation type="submission" date="2019-01" db="EMBL/GenBank/DDBJ databases">
        <title>Sinorhodobacter populi sp. nov. isolated from the symptomatic bark tissue of Populus euramericana canker.</title>
        <authorList>
            <person name="Xu G."/>
        </authorList>
    </citation>
    <scope>NUCLEOTIDE SEQUENCE [LARGE SCALE GENOMIC DNA]</scope>
    <source>
        <strain evidence="6 7">CCTCC AB2012026</strain>
    </source>
</reference>
<dbReference type="AlphaFoldDB" id="A0A443LHM1"/>
<evidence type="ECO:0000256" key="3">
    <source>
        <dbReference type="ARBA" id="ARBA00023163"/>
    </source>
</evidence>
<dbReference type="InterPro" id="IPR000524">
    <property type="entry name" value="Tscrpt_reg_HTH_GntR"/>
</dbReference>